<dbReference type="GO" id="GO:0005829">
    <property type="term" value="C:cytosol"/>
    <property type="evidence" value="ECO:0007669"/>
    <property type="project" value="TreeGrafter"/>
</dbReference>
<evidence type="ECO:0000256" key="3">
    <source>
        <dbReference type="ARBA" id="ARBA00023015"/>
    </source>
</evidence>
<dbReference type="PANTHER" id="PTHR48111:SF1">
    <property type="entry name" value="TWO-COMPONENT RESPONSE REGULATOR ORR33"/>
    <property type="match status" value="1"/>
</dbReference>
<dbReference type="SUPFAM" id="SSF48452">
    <property type="entry name" value="TPR-like"/>
    <property type="match status" value="2"/>
</dbReference>
<feature type="domain" description="Response regulatory" evidence="7">
    <location>
        <begin position="14"/>
        <end position="133"/>
    </location>
</feature>
<evidence type="ECO:0000256" key="5">
    <source>
        <dbReference type="ARBA" id="ARBA00023163"/>
    </source>
</evidence>
<gene>
    <name evidence="8" type="ORF">D3870_21410</name>
</gene>
<evidence type="ECO:0000256" key="4">
    <source>
        <dbReference type="ARBA" id="ARBA00023125"/>
    </source>
</evidence>
<dbReference type="EMBL" id="QYUN01000003">
    <property type="protein sequence ID" value="RJF96927.1"/>
    <property type="molecule type" value="Genomic_DNA"/>
</dbReference>
<reference evidence="8 9" key="1">
    <citation type="submission" date="2018-09" db="EMBL/GenBank/DDBJ databases">
        <authorList>
            <person name="Zhu H."/>
        </authorList>
    </citation>
    <scope>NUCLEOTIDE SEQUENCE [LARGE SCALE GENOMIC DNA]</scope>
    <source>
        <strain evidence="8 9">K2R10-39</strain>
    </source>
</reference>
<dbReference type="InterPro" id="IPR011006">
    <property type="entry name" value="CheY-like_superfamily"/>
</dbReference>
<evidence type="ECO:0000259" key="7">
    <source>
        <dbReference type="PROSITE" id="PS50110"/>
    </source>
</evidence>
<dbReference type="GO" id="GO:0006355">
    <property type="term" value="P:regulation of DNA-templated transcription"/>
    <property type="evidence" value="ECO:0007669"/>
    <property type="project" value="TreeGrafter"/>
</dbReference>
<keyword evidence="2" id="KW-0902">Two-component regulatory system</keyword>
<dbReference type="InterPro" id="IPR011990">
    <property type="entry name" value="TPR-like_helical_dom_sf"/>
</dbReference>
<dbReference type="Gene3D" id="1.25.40.10">
    <property type="entry name" value="Tetratricopeptide repeat domain"/>
    <property type="match status" value="1"/>
</dbReference>
<dbReference type="PROSITE" id="PS50110">
    <property type="entry name" value="RESPONSE_REGULATORY"/>
    <property type="match status" value="1"/>
</dbReference>
<evidence type="ECO:0000313" key="9">
    <source>
        <dbReference type="Proteomes" id="UP000285190"/>
    </source>
</evidence>
<proteinExistence type="predicted"/>
<keyword evidence="3" id="KW-0805">Transcription regulation</keyword>
<dbReference type="GO" id="GO:0000976">
    <property type="term" value="F:transcription cis-regulatory region binding"/>
    <property type="evidence" value="ECO:0007669"/>
    <property type="project" value="TreeGrafter"/>
</dbReference>
<keyword evidence="4" id="KW-0238">DNA-binding</keyword>
<dbReference type="SUPFAM" id="SSF52172">
    <property type="entry name" value="CheY-like"/>
    <property type="match status" value="1"/>
</dbReference>
<dbReference type="Pfam" id="PF13432">
    <property type="entry name" value="TPR_16"/>
    <property type="match status" value="2"/>
</dbReference>
<keyword evidence="1" id="KW-0597">Phosphoprotein</keyword>
<dbReference type="PANTHER" id="PTHR48111">
    <property type="entry name" value="REGULATOR OF RPOS"/>
    <property type="match status" value="1"/>
</dbReference>
<keyword evidence="9" id="KW-1185">Reference proteome</keyword>
<dbReference type="GO" id="GO:0000156">
    <property type="term" value="F:phosphorelay response regulator activity"/>
    <property type="evidence" value="ECO:0007669"/>
    <property type="project" value="TreeGrafter"/>
</dbReference>
<dbReference type="Proteomes" id="UP000285190">
    <property type="component" value="Unassembled WGS sequence"/>
</dbReference>
<dbReference type="InterPro" id="IPR019734">
    <property type="entry name" value="TPR_rpt"/>
</dbReference>
<dbReference type="InterPro" id="IPR001789">
    <property type="entry name" value="Sig_transdc_resp-reg_receiver"/>
</dbReference>
<comment type="caution">
    <text evidence="6">Lacks conserved residue(s) required for the propagation of feature annotation.</text>
</comment>
<protein>
    <submittedName>
        <fullName evidence="8">Response regulator</fullName>
    </submittedName>
</protein>
<organism evidence="8 9">
    <name type="scientific">Noviherbaspirillum cavernae</name>
    <dbReference type="NCBI Taxonomy" id="2320862"/>
    <lineage>
        <taxon>Bacteria</taxon>
        <taxon>Pseudomonadati</taxon>
        <taxon>Pseudomonadota</taxon>
        <taxon>Betaproteobacteria</taxon>
        <taxon>Burkholderiales</taxon>
        <taxon>Oxalobacteraceae</taxon>
        <taxon>Noviherbaspirillum</taxon>
    </lineage>
</organism>
<sequence>MHLTWIMDEISNLTVMFIEPSTNVRTSLHNIFTQCGITRISHVMRASTAIAMLQKESFDIILCEFDLSEGQDGQQLLEDLRQHRLLPLTTLFLMVTGERSQSKVISTVELAPTEYLLKPFTAGALLQRVGRALEKRAAFIPAYRAMEHGDLQEAILCCERGESISPAYALDFRFLRADLHLRQGQPAQAESIYGQLAETRAVEWAHLGLAKAWCMQNRLGEAEELLTRLLRENGKLWDAYDYLARVLEAGGRLPEAKQVLMNAVALSPHTVRRLRKLGRLALETGDIDTALAAFQDVIGKVRHSRFRDPEDYVHLVQALLGKGNVHQAAAIVRELGKSLSDFKKTEACGAISSALIHEFKSETESALEQLAAAVDACSGNAGLSNEVKMVLAQSCLNNGMEDSAATVMLDVMNNAADDAAMAKAVALLERAGCKDLSDSLAQKSRQQVADLAAACEDRLGQGDYRGAVELVTHAAHKMSDNPDVVHSAAVTVLTCIDRTGWDDELGTQAHRLVENARRLNPAHPRLESLSNLYRATLKKYSIPFEHMSGKSRMRA</sequence>
<dbReference type="InterPro" id="IPR039420">
    <property type="entry name" value="WalR-like"/>
</dbReference>
<keyword evidence="5" id="KW-0804">Transcription</keyword>
<dbReference type="AlphaFoldDB" id="A0A418WW96"/>
<evidence type="ECO:0000313" key="8">
    <source>
        <dbReference type="EMBL" id="RJF96927.1"/>
    </source>
</evidence>
<dbReference type="CDD" id="cd17589">
    <property type="entry name" value="REC_TPR"/>
    <property type="match status" value="1"/>
</dbReference>
<dbReference type="Gene3D" id="3.40.50.2300">
    <property type="match status" value="1"/>
</dbReference>
<dbReference type="SMART" id="SM00028">
    <property type="entry name" value="TPR"/>
    <property type="match status" value="3"/>
</dbReference>
<comment type="caution">
    <text evidence="8">The sequence shown here is derived from an EMBL/GenBank/DDBJ whole genome shotgun (WGS) entry which is preliminary data.</text>
</comment>
<name>A0A418WW96_9BURK</name>
<dbReference type="SMART" id="SM00448">
    <property type="entry name" value="REC"/>
    <property type="match status" value="1"/>
</dbReference>
<evidence type="ECO:0000256" key="2">
    <source>
        <dbReference type="ARBA" id="ARBA00023012"/>
    </source>
</evidence>
<evidence type="ECO:0000256" key="6">
    <source>
        <dbReference type="PROSITE-ProRule" id="PRU00169"/>
    </source>
</evidence>
<accession>A0A418WW96</accession>
<dbReference type="Pfam" id="PF00072">
    <property type="entry name" value="Response_reg"/>
    <property type="match status" value="1"/>
</dbReference>
<evidence type="ECO:0000256" key="1">
    <source>
        <dbReference type="ARBA" id="ARBA00022553"/>
    </source>
</evidence>
<dbReference type="GO" id="GO:0032993">
    <property type="term" value="C:protein-DNA complex"/>
    <property type="evidence" value="ECO:0007669"/>
    <property type="project" value="TreeGrafter"/>
</dbReference>